<dbReference type="SUPFAM" id="SSF54909">
    <property type="entry name" value="Dimeric alpha+beta barrel"/>
    <property type="match status" value="1"/>
</dbReference>
<evidence type="ECO:0000259" key="1">
    <source>
        <dbReference type="Pfam" id="PF03992"/>
    </source>
</evidence>
<dbReference type="OrthoDB" id="4570906at2"/>
<dbReference type="Pfam" id="PF03992">
    <property type="entry name" value="ABM"/>
    <property type="match status" value="1"/>
</dbReference>
<dbReference type="InterPro" id="IPR007138">
    <property type="entry name" value="ABM_dom"/>
</dbReference>
<dbReference type="RefSeq" id="WP_017618634.1">
    <property type="nucleotide sequence ID" value="NZ_ANBG01000176.1"/>
</dbReference>
<dbReference type="Proteomes" id="UP000215005">
    <property type="component" value="Chromosome"/>
</dbReference>
<dbReference type="EMBL" id="CP022753">
    <property type="protein sequence ID" value="ASU85382.1"/>
    <property type="molecule type" value="Genomic_DNA"/>
</dbReference>
<feature type="domain" description="ABM" evidence="1">
    <location>
        <begin position="4"/>
        <end position="65"/>
    </location>
</feature>
<reference evidence="2 3" key="1">
    <citation type="submission" date="2017-08" db="EMBL/GenBank/DDBJ databases">
        <title>The complete genome sequence of Nocardiopsis gilva YIM 90087.</title>
        <authorList>
            <person name="Yin M."/>
            <person name="Tang S."/>
        </authorList>
    </citation>
    <scope>NUCLEOTIDE SEQUENCE [LARGE SCALE GENOMIC DNA]</scope>
    <source>
        <strain evidence="2 3">YIM 90087</strain>
    </source>
</reference>
<protein>
    <recommendedName>
        <fullName evidence="1">ABM domain-containing protein</fullName>
    </recommendedName>
</protein>
<dbReference type="Gene3D" id="3.30.70.100">
    <property type="match status" value="1"/>
</dbReference>
<name>A0A223SBB0_9ACTN</name>
<organism evidence="2 3">
    <name type="scientific">Nocardiopsis gilva YIM 90087</name>
    <dbReference type="NCBI Taxonomy" id="1235441"/>
    <lineage>
        <taxon>Bacteria</taxon>
        <taxon>Bacillati</taxon>
        <taxon>Actinomycetota</taxon>
        <taxon>Actinomycetes</taxon>
        <taxon>Streptosporangiales</taxon>
        <taxon>Nocardiopsidaceae</taxon>
        <taxon>Nocardiopsis</taxon>
    </lineage>
</organism>
<sequence>MKVAMVASHYPHASYRDEFIARVQQVAEVFRQAPGCLSAECWVSADGEAVVSTVQWESEEARDASFAAVMAAGLDLDHDERESRPREIIQLAAA</sequence>
<proteinExistence type="predicted"/>
<dbReference type="AlphaFoldDB" id="A0A223SBB0"/>
<gene>
    <name evidence="2" type="ORF">CDO52_23590</name>
</gene>
<dbReference type="InterPro" id="IPR011008">
    <property type="entry name" value="Dimeric_a/b-barrel"/>
</dbReference>
<accession>A0A223SBB0</accession>
<evidence type="ECO:0000313" key="3">
    <source>
        <dbReference type="Proteomes" id="UP000215005"/>
    </source>
</evidence>
<keyword evidence="3" id="KW-1185">Reference proteome</keyword>
<dbReference type="KEGG" id="ngv:CDO52_23590"/>
<evidence type="ECO:0000313" key="2">
    <source>
        <dbReference type="EMBL" id="ASU85382.1"/>
    </source>
</evidence>